<reference evidence="2" key="1">
    <citation type="journal article" date="2011" name="Nat. Biotechnol.">
        <title>The genomic sequence of the Chinese hamster ovary (CHO)-K1 cell line.</title>
        <authorList>
            <person name="Xu X."/>
            <person name="Nagarajan H."/>
            <person name="Lewis N.E."/>
            <person name="Pan S."/>
            <person name="Cai Z."/>
            <person name="Liu X."/>
            <person name="Chen W."/>
            <person name="Xie M."/>
            <person name="Wang W."/>
            <person name="Hammond S."/>
            <person name="Andersen M.R."/>
            <person name="Neff N."/>
            <person name="Passarelli B."/>
            <person name="Koh W."/>
            <person name="Fan H.C."/>
            <person name="Wang J."/>
            <person name="Gui Y."/>
            <person name="Lee K.H."/>
            <person name="Betenbaugh M.J."/>
            <person name="Quake S.R."/>
            <person name="Famili I."/>
            <person name="Palsson B.O."/>
            <person name="Wang J."/>
        </authorList>
    </citation>
    <scope>NUCLEOTIDE SEQUENCE [LARGE SCALE GENOMIC DNA]</scope>
    <source>
        <strain evidence="2">CHO K1 cell line</strain>
    </source>
</reference>
<name>G3GW78_CRIGR</name>
<evidence type="ECO:0000313" key="2">
    <source>
        <dbReference type="Proteomes" id="UP000001075"/>
    </source>
</evidence>
<protein>
    <submittedName>
        <fullName evidence="1">Uncharacterized protein</fullName>
    </submittedName>
</protein>
<dbReference type="AlphaFoldDB" id="G3GW78"/>
<dbReference type="Proteomes" id="UP000001075">
    <property type="component" value="Unassembled WGS sequence"/>
</dbReference>
<evidence type="ECO:0000313" key="1">
    <source>
        <dbReference type="EMBL" id="EGV98320.1"/>
    </source>
</evidence>
<organism evidence="1 2">
    <name type="scientific">Cricetulus griseus</name>
    <name type="common">Chinese hamster</name>
    <name type="synonym">Cricetulus barabensis griseus</name>
    <dbReference type="NCBI Taxonomy" id="10029"/>
    <lineage>
        <taxon>Eukaryota</taxon>
        <taxon>Metazoa</taxon>
        <taxon>Chordata</taxon>
        <taxon>Craniata</taxon>
        <taxon>Vertebrata</taxon>
        <taxon>Euteleostomi</taxon>
        <taxon>Mammalia</taxon>
        <taxon>Eutheria</taxon>
        <taxon>Euarchontoglires</taxon>
        <taxon>Glires</taxon>
        <taxon>Rodentia</taxon>
        <taxon>Myomorpha</taxon>
        <taxon>Muroidea</taxon>
        <taxon>Cricetidae</taxon>
        <taxon>Cricetinae</taxon>
        <taxon>Cricetulus</taxon>
    </lineage>
</organism>
<dbReference type="InParanoid" id="G3GW78"/>
<dbReference type="EMBL" id="JH000049">
    <property type="protein sequence ID" value="EGV98320.1"/>
    <property type="molecule type" value="Genomic_DNA"/>
</dbReference>
<gene>
    <name evidence="1" type="ORF">I79_001995</name>
</gene>
<sequence length="69" mass="7345">MGSSSDPITATPPEIWYHVGTSAYPRGAIQIPALKPTSQLANQEACSAFSSHRSQFGNPIRVMLGRSDG</sequence>
<accession>G3GW78</accession>
<dbReference type="GlyGen" id="G3GW78">
    <property type="glycosylation" value="1 site"/>
</dbReference>
<proteinExistence type="predicted"/>